<dbReference type="EMBL" id="CP030239">
    <property type="protein sequence ID" value="AWX92306.1"/>
    <property type="molecule type" value="Genomic_DNA"/>
</dbReference>
<dbReference type="Pfam" id="PF02133">
    <property type="entry name" value="Transp_cyt_pur"/>
    <property type="match status" value="1"/>
</dbReference>
<keyword evidence="5" id="KW-0472">Membrane</keyword>
<organism evidence="7 8">
    <name type="scientific">Paracoccus mutanolyticus</name>
    <dbReference type="NCBI Taxonomy" id="1499308"/>
    <lineage>
        <taxon>Bacteria</taxon>
        <taxon>Pseudomonadati</taxon>
        <taxon>Pseudomonadota</taxon>
        <taxon>Alphaproteobacteria</taxon>
        <taxon>Rhodobacterales</taxon>
        <taxon>Paracoccaceae</taxon>
        <taxon>Paracoccus</taxon>
    </lineage>
</organism>
<evidence type="ECO:0000313" key="7">
    <source>
        <dbReference type="EMBL" id="AWX92306.1"/>
    </source>
</evidence>
<evidence type="ECO:0000256" key="3">
    <source>
        <dbReference type="ARBA" id="ARBA00022692"/>
    </source>
</evidence>
<keyword evidence="3" id="KW-0812">Transmembrane</keyword>
<evidence type="ECO:0000256" key="2">
    <source>
        <dbReference type="ARBA" id="ARBA00008974"/>
    </source>
</evidence>
<sequence length="209" mass="23107">MLAVCWIGSAARHHRHLHPVRERPGGAGAAVAATGGQGDADRLPRHRHRDGLAFAVYEPHRFGTRGAQIPALIRGGVAIVWFGIQTYLASMVLDVLLAILLGFPTGCRGPDTVSVQVRHSISMPGMMRPKWRTYSASKRLRISAWMSISGRPCGNALRQCDLHLVPLPAITDVHRHWLLVSDGYRHSEPDAVREDAYRNPQLPAPQCRR</sequence>
<feature type="region of interest" description="Disordered" evidence="6">
    <location>
        <begin position="20"/>
        <end position="44"/>
    </location>
</feature>
<evidence type="ECO:0000313" key="8">
    <source>
        <dbReference type="Proteomes" id="UP000249922"/>
    </source>
</evidence>
<dbReference type="Proteomes" id="UP000249922">
    <property type="component" value="Chromosome"/>
</dbReference>
<evidence type="ECO:0000256" key="6">
    <source>
        <dbReference type="SAM" id="MobiDB-lite"/>
    </source>
</evidence>
<comment type="subcellular location">
    <subcellularLocation>
        <location evidence="1">Membrane</location>
        <topology evidence="1">Multi-pass membrane protein</topology>
    </subcellularLocation>
</comment>
<reference evidence="7 8" key="1">
    <citation type="submission" date="2018-06" db="EMBL/GenBank/DDBJ databases">
        <title>Complete genome sequence of Paracoccus mutanolyticus strain RSP-02 isolated from cellulosic waste.</title>
        <authorList>
            <person name="Amrutha R.N."/>
            <person name="Shrivastav A."/>
            <person name="Buddana S.K."/>
            <person name="Deshpande U."/>
            <person name="Prakasham R.S."/>
        </authorList>
    </citation>
    <scope>NUCLEOTIDE SEQUENCE [LARGE SCALE GENOMIC DNA]</scope>
    <source>
        <strain evidence="7 8">RSP-02</strain>
    </source>
</reference>
<proteinExistence type="inferred from homology"/>
<keyword evidence="4" id="KW-1133">Transmembrane helix</keyword>
<dbReference type="InterPro" id="IPR001248">
    <property type="entry name" value="Pur-cyt_permease"/>
</dbReference>
<evidence type="ECO:0000256" key="1">
    <source>
        <dbReference type="ARBA" id="ARBA00004141"/>
    </source>
</evidence>
<evidence type="ECO:0000256" key="5">
    <source>
        <dbReference type="ARBA" id="ARBA00023136"/>
    </source>
</evidence>
<protein>
    <submittedName>
        <fullName evidence="7">Uncharacterized protein</fullName>
    </submittedName>
</protein>
<dbReference type="Gene3D" id="1.10.4160.10">
    <property type="entry name" value="Hydantoin permease"/>
    <property type="match status" value="1"/>
</dbReference>
<keyword evidence="8" id="KW-1185">Reference proteome</keyword>
<name>A0ABM6WNU8_9RHOB</name>
<comment type="similarity">
    <text evidence="2">Belongs to the purine-cytosine permease (2.A.39) family.</text>
</comment>
<accession>A0ABM6WNU8</accession>
<gene>
    <name evidence="7" type="ORF">DPM13_00685</name>
</gene>
<evidence type="ECO:0000256" key="4">
    <source>
        <dbReference type="ARBA" id="ARBA00022989"/>
    </source>
</evidence>